<dbReference type="PROSITE" id="PS00588">
    <property type="entry name" value="FLAGELLA_BB_ROD"/>
    <property type="match status" value="1"/>
</dbReference>
<dbReference type="NCBIfam" id="TIGR03506">
    <property type="entry name" value="FlgEFG_subfam"/>
    <property type="match status" value="2"/>
</dbReference>
<sequence>MMRSLFSGISGLGAHQVKMDVISDNIANVNTTGFKKSRVIFSNIFNETIGYPSAPGDNIGGINPKQIGLGVQTAAIDRIMGQGSTETTGNVSDVAIEGNGFFIVDDGQKDVYTRAGNFQIDSTGDFVHGSTGYRVQGWPAKWNDTEGEFQVNTGGVLEPINFLDLEKLSAKATKNMVFKSNLMANSNLEDGSPDSRFFTDENTMVYGVKPNEEEISFKMQKRSKNLYELRAFDNDGNAIDMDQSTATFDSVALVHVYDDGRIKSIEVDGNFDIYSMPGVNSVINGGDNFVFTLSPAEPPAANYWTFRDINNEEQKLNIVYEKDVSSNSVVDVYRWKVYDEDGNLLDMNGDAIAEDSQDYGTMSIISETGKIANVDTRIAASPAQFNVNGVTLDLSVSPDSRQMLFTELSTGSQREIPLGSEKIDITRDGTSQAISFNINSGVQHSTSLVVYDSQGTPHELTTNFEKTDENEWRYWLSLGMDDPVVTDYLEKFPNAIKDTENPTEQEKKNIMKSIFWDSQRGYVGQGVLKFNEIGRIDREATRQANGVSYPDLVQVASFTSPGAEQLDINFDMLGITQFDSEEFTTAARSQDGYEMGMLNGYYVDTSGQIVGSYTNDRSQVIGQLALAMFQNPSGLEKLSGSVWTTSGNSGNAVVRIAGTGGAGTFVGGKLEMSNVDLSEEFTAMIIAQRGFQANSRSITTADQLLQELVNLKR</sequence>
<dbReference type="InterPro" id="IPR010930">
    <property type="entry name" value="Flg_bb/hook_C_dom"/>
</dbReference>
<evidence type="ECO:0000313" key="11">
    <source>
        <dbReference type="Proteomes" id="UP000234857"/>
    </source>
</evidence>
<feature type="domain" description="Flagellar hook protein FlgE/F/G-like D1" evidence="9">
    <location>
        <begin position="95"/>
        <end position="152"/>
    </location>
</feature>
<dbReference type="Pfam" id="PF07559">
    <property type="entry name" value="FlgE_D2"/>
    <property type="match status" value="1"/>
</dbReference>
<dbReference type="InterPro" id="IPR037925">
    <property type="entry name" value="FlgE/F/G-like"/>
</dbReference>
<dbReference type="PANTHER" id="PTHR30435:SF1">
    <property type="entry name" value="FLAGELLAR HOOK PROTEIN FLGE"/>
    <property type="match status" value="1"/>
</dbReference>
<organism evidence="10 11">
    <name type="scientific">Muiribacterium halophilum</name>
    <dbReference type="NCBI Taxonomy" id="2053465"/>
    <lineage>
        <taxon>Bacteria</taxon>
        <taxon>Candidatus Muiribacteriota</taxon>
        <taxon>Candidatus Muiribacteriia</taxon>
        <taxon>Candidatus Muiribacteriales</taxon>
        <taxon>Candidatus Muiribacteriaceae</taxon>
        <taxon>Candidatus Muiribacterium</taxon>
    </lineage>
</organism>
<evidence type="ECO:0000256" key="3">
    <source>
        <dbReference type="ARBA" id="ARBA00019015"/>
    </source>
</evidence>
<comment type="caution">
    <text evidence="10">The sequence shown here is derived from an EMBL/GenBank/DDBJ whole genome shotgun (WGS) entry which is preliminary data.</text>
</comment>
<dbReference type="GO" id="GO:0005829">
    <property type="term" value="C:cytosol"/>
    <property type="evidence" value="ECO:0007669"/>
    <property type="project" value="TreeGrafter"/>
</dbReference>
<dbReference type="Proteomes" id="UP000234857">
    <property type="component" value="Unassembled WGS sequence"/>
</dbReference>
<dbReference type="InterPro" id="IPR053967">
    <property type="entry name" value="LlgE_F_G-like_D1"/>
</dbReference>
<reference evidence="10 11" key="1">
    <citation type="submission" date="2017-11" db="EMBL/GenBank/DDBJ databases">
        <title>Genome-resolved metagenomics identifies genetic mobility, metabolic interactions, and unexpected diversity in perchlorate-reducing communities.</title>
        <authorList>
            <person name="Barnum T.P."/>
            <person name="Figueroa I.A."/>
            <person name="Carlstrom C.I."/>
            <person name="Lucas L.N."/>
            <person name="Engelbrektson A.L."/>
            <person name="Coates J.D."/>
        </authorList>
    </citation>
    <scope>NUCLEOTIDE SEQUENCE [LARGE SCALE GENOMIC DNA]</scope>
    <source>
        <strain evidence="10">BM706</strain>
    </source>
</reference>
<dbReference type="InterPro" id="IPR019776">
    <property type="entry name" value="Flagellar_basal_body_rod_CS"/>
</dbReference>
<feature type="domain" description="Flagellar basal-body/hook protein C-terminal" evidence="7">
    <location>
        <begin position="668"/>
        <end position="711"/>
    </location>
</feature>
<dbReference type="AlphaFoldDB" id="A0A2N5ZI86"/>
<dbReference type="PANTHER" id="PTHR30435">
    <property type="entry name" value="FLAGELLAR PROTEIN"/>
    <property type="match status" value="1"/>
</dbReference>
<proteinExistence type="inferred from homology"/>
<feature type="domain" description="Flagellar hook protein FlgE D2" evidence="8">
    <location>
        <begin position="439"/>
        <end position="593"/>
    </location>
</feature>
<evidence type="ECO:0000256" key="5">
    <source>
        <dbReference type="RuleBase" id="RU362116"/>
    </source>
</evidence>
<evidence type="ECO:0000259" key="7">
    <source>
        <dbReference type="Pfam" id="PF06429"/>
    </source>
</evidence>
<feature type="domain" description="Flagellar basal body rod protein N-terminal" evidence="6">
    <location>
        <begin position="8"/>
        <end position="35"/>
    </location>
</feature>
<comment type="subcellular location">
    <subcellularLocation>
        <location evidence="1 5">Bacterial flagellum basal body</location>
    </subcellularLocation>
</comment>
<dbReference type="Pfam" id="PF06429">
    <property type="entry name" value="Flg_bbr_C"/>
    <property type="match status" value="1"/>
</dbReference>
<evidence type="ECO:0000259" key="6">
    <source>
        <dbReference type="Pfam" id="PF00460"/>
    </source>
</evidence>
<evidence type="ECO:0000256" key="2">
    <source>
        <dbReference type="ARBA" id="ARBA00009677"/>
    </source>
</evidence>
<evidence type="ECO:0000256" key="4">
    <source>
        <dbReference type="ARBA" id="ARBA00023143"/>
    </source>
</evidence>
<evidence type="ECO:0000256" key="1">
    <source>
        <dbReference type="ARBA" id="ARBA00004117"/>
    </source>
</evidence>
<dbReference type="GO" id="GO:0009425">
    <property type="term" value="C:bacterial-type flagellum basal body"/>
    <property type="evidence" value="ECO:0007669"/>
    <property type="project" value="UniProtKB-SubCell"/>
</dbReference>
<evidence type="ECO:0000259" key="9">
    <source>
        <dbReference type="Pfam" id="PF22692"/>
    </source>
</evidence>
<dbReference type="InterPro" id="IPR011491">
    <property type="entry name" value="FlgE_D2"/>
</dbReference>
<dbReference type="SUPFAM" id="SSF117143">
    <property type="entry name" value="Flagellar hook protein flgE"/>
    <property type="match status" value="1"/>
</dbReference>
<comment type="similarity">
    <text evidence="2 5">Belongs to the flagella basal body rod proteins family.</text>
</comment>
<keyword evidence="4 5" id="KW-0975">Bacterial flagellum</keyword>
<dbReference type="InterPro" id="IPR020013">
    <property type="entry name" value="Flagellar_FlgE/F/G"/>
</dbReference>
<dbReference type="Gene3D" id="2.60.98.20">
    <property type="entry name" value="Flagellar hook protein FlgE"/>
    <property type="match status" value="1"/>
</dbReference>
<dbReference type="Pfam" id="PF22692">
    <property type="entry name" value="LlgE_F_G_D1"/>
    <property type="match status" value="1"/>
</dbReference>
<dbReference type="Pfam" id="PF00460">
    <property type="entry name" value="Flg_bb_rod"/>
    <property type="match status" value="1"/>
</dbReference>
<dbReference type="GO" id="GO:0071978">
    <property type="term" value="P:bacterial-type flagellum-dependent swarming motility"/>
    <property type="evidence" value="ECO:0007669"/>
    <property type="project" value="TreeGrafter"/>
</dbReference>
<gene>
    <name evidence="10" type="ORF">C0601_04825</name>
</gene>
<dbReference type="EMBL" id="PKTG01000064">
    <property type="protein sequence ID" value="PLX18344.1"/>
    <property type="molecule type" value="Genomic_DNA"/>
</dbReference>
<evidence type="ECO:0000259" key="8">
    <source>
        <dbReference type="Pfam" id="PF07559"/>
    </source>
</evidence>
<comment type="function">
    <text evidence="5">A flexible structure which links the flagellar filament to the drive apparatus in the basal body.</text>
</comment>
<dbReference type="InterPro" id="IPR001444">
    <property type="entry name" value="Flag_bb_rod_N"/>
</dbReference>
<dbReference type="GO" id="GO:0009424">
    <property type="term" value="C:bacterial-type flagellum hook"/>
    <property type="evidence" value="ECO:0007669"/>
    <property type="project" value="TreeGrafter"/>
</dbReference>
<dbReference type="InterPro" id="IPR037058">
    <property type="entry name" value="Falgellar_hook_FlgE_sf"/>
</dbReference>
<name>A0A2N5ZI86_MUIH1</name>
<evidence type="ECO:0000313" key="10">
    <source>
        <dbReference type="EMBL" id="PLX18344.1"/>
    </source>
</evidence>
<accession>A0A2N5ZI86</accession>
<protein>
    <recommendedName>
        <fullName evidence="3 5">Flagellar hook protein FlgE</fullName>
    </recommendedName>
</protein>